<dbReference type="Proteomes" id="UP000635606">
    <property type="component" value="Unassembled WGS sequence"/>
</dbReference>
<dbReference type="InterPro" id="IPR011032">
    <property type="entry name" value="GroES-like_sf"/>
</dbReference>
<dbReference type="Pfam" id="PF08240">
    <property type="entry name" value="ADH_N"/>
    <property type="match status" value="1"/>
</dbReference>
<feature type="region of interest" description="Disordered" evidence="2">
    <location>
        <begin position="41"/>
        <end position="65"/>
    </location>
</feature>
<dbReference type="PANTHER" id="PTHR44154:SF1">
    <property type="entry name" value="QUINONE OXIDOREDUCTASE"/>
    <property type="match status" value="1"/>
</dbReference>
<keyword evidence="5" id="KW-1185">Reference proteome</keyword>
<protein>
    <submittedName>
        <fullName evidence="4">NADPH:quinone reductase</fullName>
    </submittedName>
</protein>
<dbReference type="PANTHER" id="PTHR44154">
    <property type="entry name" value="QUINONE OXIDOREDUCTASE"/>
    <property type="match status" value="1"/>
</dbReference>
<sequence>MRAAVFRSTGPSAEVLRIEDVPTPEPGPGQVRVRMAVSGVNPTDWKSRSGATPLPRGDFQVPNQDGAGVVDRVGAGVDGSRVGERVWLYLAAWRNPYGTAAEYSVVPAERAVPLPDGVSFDLGASLGVPAMTAHRCLFAGGETAGSSADGDLPSTVLVHGGAGAVGHYAIELARAAGATVISTVSGPEKGELATAAGAHHVVNYRGDDPAGRIRELAPDGVGRIIEVNLAANLALDLAVAAPNATIVTYAADARKPELTVRELMFRNLVLRFMMLYTVPEEALRRAASDVTAALRAGRLTPLPVHRYTLDETAAAHDAVEAGAVGKVLIDV</sequence>
<evidence type="ECO:0000313" key="4">
    <source>
        <dbReference type="EMBL" id="GIJ67516.1"/>
    </source>
</evidence>
<dbReference type="AlphaFoldDB" id="A0A8J3ZPM7"/>
<comment type="caution">
    <text evidence="4">The sequence shown here is derived from an EMBL/GenBank/DDBJ whole genome shotgun (WGS) entry which is preliminary data.</text>
</comment>
<dbReference type="Pfam" id="PF00107">
    <property type="entry name" value="ADH_zinc_N"/>
    <property type="match status" value="1"/>
</dbReference>
<dbReference type="GO" id="GO:0016491">
    <property type="term" value="F:oxidoreductase activity"/>
    <property type="evidence" value="ECO:0007669"/>
    <property type="project" value="InterPro"/>
</dbReference>
<dbReference type="EMBL" id="BOPH01000027">
    <property type="protein sequence ID" value="GIJ67516.1"/>
    <property type="molecule type" value="Genomic_DNA"/>
</dbReference>
<accession>A0A8J3ZPM7</accession>
<dbReference type="CDD" id="cd08253">
    <property type="entry name" value="zeta_crystallin"/>
    <property type="match status" value="1"/>
</dbReference>
<reference evidence="4" key="1">
    <citation type="submission" date="2021-01" db="EMBL/GenBank/DDBJ databases">
        <title>Whole genome shotgun sequence of Virgisporangium ochraceum NBRC 16418.</title>
        <authorList>
            <person name="Komaki H."/>
            <person name="Tamura T."/>
        </authorList>
    </citation>
    <scope>NUCLEOTIDE SEQUENCE</scope>
    <source>
        <strain evidence="4">NBRC 16418</strain>
    </source>
</reference>
<keyword evidence="1" id="KW-0521">NADP</keyword>
<dbReference type="SMART" id="SM00829">
    <property type="entry name" value="PKS_ER"/>
    <property type="match status" value="1"/>
</dbReference>
<dbReference type="Gene3D" id="3.40.50.720">
    <property type="entry name" value="NAD(P)-binding Rossmann-like Domain"/>
    <property type="match status" value="1"/>
</dbReference>
<dbReference type="SUPFAM" id="SSF51735">
    <property type="entry name" value="NAD(P)-binding Rossmann-fold domains"/>
    <property type="match status" value="1"/>
</dbReference>
<evidence type="ECO:0000256" key="1">
    <source>
        <dbReference type="ARBA" id="ARBA00022857"/>
    </source>
</evidence>
<dbReference type="InterPro" id="IPR036291">
    <property type="entry name" value="NAD(P)-bd_dom_sf"/>
</dbReference>
<dbReference type="InterPro" id="IPR013154">
    <property type="entry name" value="ADH-like_N"/>
</dbReference>
<evidence type="ECO:0000313" key="5">
    <source>
        <dbReference type="Proteomes" id="UP000635606"/>
    </source>
</evidence>
<gene>
    <name evidence="4" type="primary">qor_1</name>
    <name evidence="4" type="ORF">Voc01_024330</name>
</gene>
<dbReference type="InterPro" id="IPR013149">
    <property type="entry name" value="ADH-like_C"/>
</dbReference>
<dbReference type="SUPFAM" id="SSF50129">
    <property type="entry name" value="GroES-like"/>
    <property type="match status" value="1"/>
</dbReference>
<proteinExistence type="predicted"/>
<name>A0A8J3ZPM7_9ACTN</name>
<dbReference type="Gene3D" id="3.90.180.10">
    <property type="entry name" value="Medium-chain alcohol dehydrogenases, catalytic domain"/>
    <property type="match status" value="1"/>
</dbReference>
<evidence type="ECO:0000259" key="3">
    <source>
        <dbReference type="SMART" id="SM00829"/>
    </source>
</evidence>
<dbReference type="InterPro" id="IPR051603">
    <property type="entry name" value="Zinc-ADH_QOR/CCCR"/>
</dbReference>
<organism evidence="4 5">
    <name type="scientific">Virgisporangium ochraceum</name>
    <dbReference type="NCBI Taxonomy" id="65505"/>
    <lineage>
        <taxon>Bacteria</taxon>
        <taxon>Bacillati</taxon>
        <taxon>Actinomycetota</taxon>
        <taxon>Actinomycetes</taxon>
        <taxon>Micromonosporales</taxon>
        <taxon>Micromonosporaceae</taxon>
        <taxon>Virgisporangium</taxon>
    </lineage>
</organism>
<dbReference type="InterPro" id="IPR020843">
    <property type="entry name" value="ER"/>
</dbReference>
<evidence type="ECO:0000256" key="2">
    <source>
        <dbReference type="SAM" id="MobiDB-lite"/>
    </source>
</evidence>
<dbReference type="RefSeq" id="WP_203927477.1">
    <property type="nucleotide sequence ID" value="NZ_BOPH01000027.1"/>
</dbReference>
<feature type="domain" description="Enoyl reductase (ER)" evidence="3">
    <location>
        <begin position="12"/>
        <end position="329"/>
    </location>
</feature>